<sequence length="158" mass="17345">MSEATEQPFLGLPPDRVRAGHAYYLKADHGSHSIAHTSSNPDARPPPDLLRVWHDLSGGFRVDAAFLGVRSGNLQLHKPNGVVIEVPTQKMSAEDIAYVEKATSEHRTAATATEGGLTANWFDFFLDAECDVDDCVRYTLSFGQEKIEESNFLDITVA</sequence>
<evidence type="ECO:0000259" key="1">
    <source>
        <dbReference type="Pfam" id="PF03983"/>
    </source>
</evidence>
<comment type="caution">
    <text evidence="2">The sequence shown here is derived from an EMBL/GenBank/DDBJ whole genome shotgun (WGS) entry which is preliminary data.</text>
</comment>
<dbReference type="Gene3D" id="1.10.150.50">
    <property type="entry name" value="Transcription Factor, Ets-1"/>
    <property type="match status" value="1"/>
</dbReference>
<dbReference type="Proteomes" id="UP001221757">
    <property type="component" value="Unassembled WGS sequence"/>
</dbReference>
<dbReference type="GO" id="GO:0008092">
    <property type="term" value="F:cytoskeletal protein binding"/>
    <property type="evidence" value="ECO:0007669"/>
    <property type="project" value="InterPro"/>
</dbReference>
<proteinExistence type="predicted"/>
<protein>
    <submittedName>
        <fullName evidence="2">SLA1 homology domain 1, SHD1-domain-containing protein</fullName>
    </submittedName>
</protein>
<dbReference type="GO" id="GO:0042802">
    <property type="term" value="F:identical protein binding"/>
    <property type="evidence" value="ECO:0007669"/>
    <property type="project" value="InterPro"/>
</dbReference>
<evidence type="ECO:0000313" key="2">
    <source>
        <dbReference type="EMBL" id="KAJ7705012.1"/>
    </source>
</evidence>
<dbReference type="Gene3D" id="2.30.30.700">
    <property type="entry name" value="SLA1 homology domain 1"/>
    <property type="match status" value="1"/>
</dbReference>
<name>A0AAD7M812_MYCRO</name>
<dbReference type="GO" id="GO:0043130">
    <property type="term" value="F:ubiquitin binding"/>
    <property type="evidence" value="ECO:0007669"/>
    <property type="project" value="InterPro"/>
</dbReference>
<gene>
    <name evidence="2" type="ORF">B0H17DRAFT_1193496</name>
</gene>
<evidence type="ECO:0000313" key="3">
    <source>
        <dbReference type="Proteomes" id="UP001221757"/>
    </source>
</evidence>
<accession>A0AAD7M812</accession>
<feature type="domain" description="SLA1 homology" evidence="1">
    <location>
        <begin position="43"/>
        <end position="105"/>
    </location>
</feature>
<organism evidence="2 3">
    <name type="scientific">Mycena rosella</name>
    <name type="common">Pink bonnet</name>
    <name type="synonym">Agaricus rosellus</name>
    <dbReference type="NCBI Taxonomy" id="1033263"/>
    <lineage>
        <taxon>Eukaryota</taxon>
        <taxon>Fungi</taxon>
        <taxon>Dikarya</taxon>
        <taxon>Basidiomycota</taxon>
        <taxon>Agaricomycotina</taxon>
        <taxon>Agaricomycetes</taxon>
        <taxon>Agaricomycetidae</taxon>
        <taxon>Agaricales</taxon>
        <taxon>Marasmiineae</taxon>
        <taxon>Mycenaceae</taxon>
        <taxon>Mycena</taxon>
    </lineage>
</organism>
<dbReference type="GO" id="GO:0030674">
    <property type="term" value="F:protein-macromolecule adaptor activity"/>
    <property type="evidence" value="ECO:0007669"/>
    <property type="project" value="InterPro"/>
</dbReference>
<keyword evidence="3" id="KW-1185">Reference proteome</keyword>
<dbReference type="Pfam" id="PF03983">
    <property type="entry name" value="SHD1"/>
    <property type="match status" value="1"/>
</dbReference>
<dbReference type="InterPro" id="IPR013761">
    <property type="entry name" value="SAM/pointed_sf"/>
</dbReference>
<reference evidence="2" key="1">
    <citation type="submission" date="2023-03" db="EMBL/GenBank/DDBJ databases">
        <title>Massive genome expansion in bonnet fungi (Mycena s.s.) driven by repeated elements and novel gene families across ecological guilds.</title>
        <authorList>
            <consortium name="Lawrence Berkeley National Laboratory"/>
            <person name="Harder C.B."/>
            <person name="Miyauchi S."/>
            <person name="Viragh M."/>
            <person name="Kuo A."/>
            <person name="Thoen E."/>
            <person name="Andreopoulos B."/>
            <person name="Lu D."/>
            <person name="Skrede I."/>
            <person name="Drula E."/>
            <person name="Henrissat B."/>
            <person name="Morin E."/>
            <person name="Kohler A."/>
            <person name="Barry K."/>
            <person name="LaButti K."/>
            <person name="Morin E."/>
            <person name="Salamov A."/>
            <person name="Lipzen A."/>
            <person name="Mereny Z."/>
            <person name="Hegedus B."/>
            <person name="Baldrian P."/>
            <person name="Stursova M."/>
            <person name="Weitz H."/>
            <person name="Taylor A."/>
            <person name="Grigoriev I.V."/>
            <person name="Nagy L.G."/>
            <person name="Martin F."/>
            <person name="Kauserud H."/>
        </authorList>
    </citation>
    <scope>NUCLEOTIDE SEQUENCE</scope>
    <source>
        <strain evidence="2">CBHHK067</strain>
    </source>
</reference>
<dbReference type="AlphaFoldDB" id="A0AAD7M812"/>
<dbReference type="InterPro" id="IPR007131">
    <property type="entry name" value="SHD1"/>
</dbReference>
<dbReference type="EMBL" id="JARKIE010000009">
    <property type="protein sequence ID" value="KAJ7705012.1"/>
    <property type="molecule type" value="Genomic_DNA"/>
</dbReference>